<feature type="region of interest" description="Disordered" evidence="4">
    <location>
        <begin position="1"/>
        <end position="41"/>
    </location>
</feature>
<dbReference type="AlphaFoldDB" id="A0A1Y1V7T6"/>
<dbReference type="GO" id="GO:0070628">
    <property type="term" value="F:proteasome binding"/>
    <property type="evidence" value="ECO:0007669"/>
    <property type="project" value="TreeGrafter"/>
</dbReference>
<organism evidence="5 6">
    <name type="scientific">Piromyces finnis</name>
    <dbReference type="NCBI Taxonomy" id="1754191"/>
    <lineage>
        <taxon>Eukaryota</taxon>
        <taxon>Fungi</taxon>
        <taxon>Fungi incertae sedis</taxon>
        <taxon>Chytridiomycota</taxon>
        <taxon>Chytridiomycota incertae sedis</taxon>
        <taxon>Neocallimastigomycetes</taxon>
        <taxon>Neocallimastigales</taxon>
        <taxon>Neocallimastigaceae</taxon>
        <taxon>Piromyces</taxon>
    </lineage>
</organism>
<evidence type="ECO:0000256" key="1">
    <source>
        <dbReference type="ARBA" id="ARBA00006199"/>
    </source>
</evidence>
<sequence>MSSNMQFRKIKHGQKRKLDEDEIMDISDNNSSDDREELESNNIISSSHYRKYFQTTKKIKPSIFSSQVEHERILNGVQQAQQKQEQQKKEEEEQRRIKPKIERVLQSLEKDQIIDILSSLLDKNPKLSQDILSLIPRPTLKSVTNQLQVAEKKLNNSFPYTKWGADRSDYSFNRVKPNLMELLDITVNYLKYFINPENYGEELEREYPVVSIGYLEYVTQLALRLPVWNQNYHNEITREYLLKEIGEAWERVINEIGQRVQNGKVYSSSLVGEWIKSLIKFSNELNGNYGFAESVKLFKEKLGWLVGLYPTIGDTSYMNSSQYRSFSFPSHPLNLSNVTGLIDFRT</sequence>
<dbReference type="GO" id="GO:0031144">
    <property type="term" value="P:proteasome localization"/>
    <property type="evidence" value="ECO:0007669"/>
    <property type="project" value="UniProtKB-UniRule"/>
</dbReference>
<dbReference type="Proteomes" id="UP000193719">
    <property type="component" value="Unassembled WGS sequence"/>
</dbReference>
<reference evidence="5 6" key="2">
    <citation type="submission" date="2016-08" db="EMBL/GenBank/DDBJ databases">
        <title>Pervasive Adenine N6-methylation of Active Genes in Fungi.</title>
        <authorList>
            <consortium name="DOE Joint Genome Institute"/>
            <person name="Mondo S.J."/>
            <person name="Dannebaum R.O."/>
            <person name="Kuo R.C."/>
            <person name="Labutti K."/>
            <person name="Haridas S."/>
            <person name="Kuo A."/>
            <person name="Salamov A."/>
            <person name="Ahrendt S.R."/>
            <person name="Lipzen A."/>
            <person name="Sullivan W."/>
            <person name="Andreopoulos W.B."/>
            <person name="Clum A."/>
            <person name="Lindquist E."/>
            <person name="Daum C."/>
            <person name="Ramamoorthy G.K."/>
            <person name="Gryganskyi A."/>
            <person name="Culley D."/>
            <person name="Magnuson J.K."/>
            <person name="James T.Y."/>
            <person name="O'Malley M.A."/>
            <person name="Stajich J.E."/>
            <person name="Spatafora J.W."/>
            <person name="Visel A."/>
            <person name="Grigoriev I.V."/>
        </authorList>
    </citation>
    <scope>NUCLEOTIDE SEQUENCE [LARGE SCALE GENOMIC DNA]</scope>
    <source>
        <strain evidence="6">finn</strain>
    </source>
</reference>
<keyword evidence="3" id="KW-0653">Protein transport</keyword>
<dbReference type="PANTHER" id="PTHR28032">
    <property type="entry name" value="FI02826P"/>
    <property type="match status" value="1"/>
</dbReference>
<dbReference type="EMBL" id="MCFH01000027">
    <property type="protein sequence ID" value="ORX48466.1"/>
    <property type="molecule type" value="Genomic_DNA"/>
</dbReference>
<dbReference type="GO" id="GO:0031965">
    <property type="term" value="C:nuclear membrane"/>
    <property type="evidence" value="ECO:0007669"/>
    <property type="project" value="TreeGrafter"/>
</dbReference>
<dbReference type="Pfam" id="PF08559">
    <property type="entry name" value="Cut8"/>
    <property type="match status" value="1"/>
</dbReference>
<dbReference type="PANTHER" id="PTHR28032:SF1">
    <property type="entry name" value="FI02826P"/>
    <property type="match status" value="1"/>
</dbReference>
<evidence type="ECO:0000256" key="3">
    <source>
        <dbReference type="RuleBase" id="RU368013"/>
    </source>
</evidence>
<evidence type="ECO:0000313" key="6">
    <source>
        <dbReference type="Proteomes" id="UP000193719"/>
    </source>
</evidence>
<comment type="caution">
    <text evidence="5">The sequence shown here is derived from an EMBL/GenBank/DDBJ whole genome shotgun (WGS) entry which is preliminary data.</text>
</comment>
<name>A0A1Y1V7T6_9FUNG</name>
<gene>
    <name evidence="5" type="ORF">BCR36DRAFT_584388</name>
</gene>
<protein>
    <recommendedName>
        <fullName evidence="3">Tethering factor for nuclear proteasome STS1</fullName>
    </recommendedName>
</protein>
<dbReference type="OrthoDB" id="10061064at2759"/>
<keyword evidence="3" id="KW-0963">Cytoplasm</keyword>
<comment type="function">
    <text evidence="3">Involved in ubiquitin-mediated protein degradation. Regulatory factor in the ubiquitin/proteasome pathway that controls the turnover of proteasome substrates. Targets proteasomes to the nucleus and facilitates the degradation of nuclear proteins.</text>
</comment>
<keyword evidence="6" id="KW-1185">Reference proteome</keyword>
<dbReference type="GO" id="GO:0071630">
    <property type="term" value="P:nuclear protein quality control by the ubiquitin-proteasome system"/>
    <property type="evidence" value="ECO:0007669"/>
    <property type="project" value="UniProtKB-UniRule"/>
</dbReference>
<comment type="similarity">
    <text evidence="1 3">Belongs to the cut8/STS1 family.</text>
</comment>
<proteinExistence type="inferred from homology"/>
<dbReference type="Gene3D" id="1.20.58.1590">
    <property type="entry name" value="Tethering factor for nuclear proteasome Cut8/Sts1"/>
    <property type="match status" value="1"/>
</dbReference>
<evidence type="ECO:0000256" key="2">
    <source>
        <dbReference type="ARBA" id="ARBA00023242"/>
    </source>
</evidence>
<evidence type="ECO:0000313" key="5">
    <source>
        <dbReference type="EMBL" id="ORX48466.1"/>
    </source>
</evidence>
<reference evidence="5 6" key="1">
    <citation type="submission" date="2016-08" db="EMBL/GenBank/DDBJ databases">
        <title>Genomes of anaerobic fungi encode conserved fungal cellulosomes for biomass hydrolysis.</title>
        <authorList>
            <consortium name="DOE Joint Genome Institute"/>
            <person name="Haitjema C.H."/>
            <person name="Gilmore S.P."/>
            <person name="Henske J.K."/>
            <person name="Solomon K.V."/>
            <person name="De Groot R."/>
            <person name="Kuo A."/>
            <person name="Mondo S.J."/>
            <person name="Salamov A.A."/>
            <person name="Labutti K."/>
            <person name="Zhao Z."/>
            <person name="Chiniquy J."/>
            <person name="Barry K."/>
            <person name="Brewer H.M."/>
            <person name="Purvine S.O."/>
            <person name="Wright A.T."/>
            <person name="Boxma B."/>
            <person name="Van Alen T."/>
            <person name="Hackstein J.H."/>
            <person name="Baker S.E."/>
            <person name="Grigoriev I.V."/>
            <person name="O'Malley M.A."/>
        </authorList>
    </citation>
    <scope>NUCLEOTIDE SEQUENCE [LARGE SCALE GENOMIC DNA]</scope>
    <source>
        <strain evidence="6">finn</strain>
    </source>
</reference>
<comment type="subunit">
    <text evidence="3">Binds the proteasome.</text>
</comment>
<dbReference type="GO" id="GO:0015031">
    <property type="term" value="P:protein transport"/>
    <property type="evidence" value="ECO:0007669"/>
    <property type="project" value="UniProtKB-UniRule"/>
</dbReference>
<keyword evidence="2 3" id="KW-0539">Nucleus</keyword>
<dbReference type="InterPro" id="IPR013868">
    <property type="entry name" value="Cut8/Sts1_fam"/>
</dbReference>
<comment type="subcellular location">
    <subcellularLocation>
        <location evidence="3">Cytoplasm</location>
    </subcellularLocation>
    <subcellularLocation>
        <location evidence="3">Nucleus</location>
    </subcellularLocation>
</comment>
<dbReference type="GO" id="GO:0005737">
    <property type="term" value="C:cytoplasm"/>
    <property type="evidence" value="ECO:0007669"/>
    <property type="project" value="UniProtKB-SubCell"/>
</dbReference>
<evidence type="ECO:0000256" key="4">
    <source>
        <dbReference type="SAM" id="MobiDB-lite"/>
    </source>
</evidence>
<dbReference type="STRING" id="1754191.A0A1Y1V7T6"/>
<keyword evidence="3" id="KW-0813">Transport</keyword>
<accession>A0A1Y1V7T6</accession>
<dbReference type="InterPro" id="IPR038422">
    <property type="entry name" value="Cut8/Sts1_sf"/>
</dbReference>